<sequence>MYTQSDLLKRGWTAKLIQLFAPEPDAIRKNPIFAKAAPMKLYAPDRIHETEGSDAFIEAFEKARRRKLGAKKGAATKRSTLLSLVSRIEINIDDDGNIRKNAIESYNDFHIMRDHDDYEPASTTSDPRFLQRIMVNYARHNLTRYDDHIDELYRKVGKAEAYRLLKKKTLIAIGKRYPSLMEECRRQIEEIGKERKEGSP</sequence>
<evidence type="ECO:0000313" key="1">
    <source>
        <dbReference type="EMBL" id="MBR1368594.1"/>
    </source>
</evidence>
<keyword evidence="2" id="KW-1185">Reference proteome</keyword>
<accession>A0A8J7W5B9</accession>
<evidence type="ECO:0000313" key="2">
    <source>
        <dbReference type="Proteomes" id="UP000730161"/>
    </source>
</evidence>
<reference evidence="1" key="1">
    <citation type="submission" date="2014-12" db="EMBL/GenBank/DDBJ databases">
        <authorList>
            <person name="Huang H.-H."/>
            <person name="Chen S.-C."/>
            <person name="Lai M.-C."/>
        </authorList>
    </citation>
    <scope>NUCLEOTIDE SEQUENCE</scope>
    <source>
        <strain evidence="1">K1F9705b</strain>
    </source>
</reference>
<dbReference type="Proteomes" id="UP000730161">
    <property type="component" value="Unassembled WGS sequence"/>
</dbReference>
<gene>
    <name evidence="1" type="ORF">RJ53_03380</name>
</gene>
<organism evidence="1 2">
    <name type="scientific">Methanocalculus chunghsingensis</name>
    <dbReference type="NCBI Taxonomy" id="156457"/>
    <lineage>
        <taxon>Archaea</taxon>
        <taxon>Methanobacteriati</taxon>
        <taxon>Methanobacteriota</taxon>
        <taxon>Stenosarchaea group</taxon>
        <taxon>Methanomicrobia</taxon>
        <taxon>Methanomicrobiales</taxon>
        <taxon>Methanocalculaceae</taxon>
        <taxon>Methanocalculus</taxon>
    </lineage>
</organism>
<protein>
    <submittedName>
        <fullName evidence="1">Uncharacterized protein</fullName>
    </submittedName>
</protein>
<name>A0A8J7W5B9_9EURY</name>
<dbReference type="AlphaFoldDB" id="A0A8J7W5B9"/>
<dbReference type="EMBL" id="JWHL01000003">
    <property type="protein sequence ID" value="MBR1368594.1"/>
    <property type="molecule type" value="Genomic_DNA"/>
</dbReference>
<proteinExistence type="predicted"/>
<comment type="caution">
    <text evidence="1">The sequence shown here is derived from an EMBL/GenBank/DDBJ whole genome shotgun (WGS) entry which is preliminary data.</text>
</comment>